<dbReference type="Proteomes" id="UP000292957">
    <property type="component" value="Unassembled WGS sequence"/>
</dbReference>
<dbReference type="AlphaFoldDB" id="A0A4Q9MX78"/>
<evidence type="ECO:0000313" key="2">
    <source>
        <dbReference type="EMBL" id="TBU31161.1"/>
    </source>
</evidence>
<feature type="region of interest" description="Disordered" evidence="1">
    <location>
        <begin position="1"/>
        <end position="54"/>
    </location>
</feature>
<proteinExistence type="predicted"/>
<sequence length="182" mass="20247">MRSEPSNGRRWRHRELQPRVGPPSFIHEREPHDPPRAVPDEERGPRRSGTLPKRRRWFGGAVVQSSRVGTPVKDARQLQRSDEIFKLTERTLLEVSKGGHAREAGTMGTWRTSDVALRRENRSKHRRLNTPLPTVAMEFASLPSTQHCVADAANGQSSGAPVNSKSSTGSDKSTCIAAPEQQ</sequence>
<gene>
    <name evidence="2" type="ORF">BD311DRAFT_753382</name>
</gene>
<protein>
    <submittedName>
        <fullName evidence="2">Uncharacterized protein</fullName>
    </submittedName>
</protein>
<feature type="compositionally biased region" description="Polar residues" evidence="1">
    <location>
        <begin position="154"/>
        <end position="173"/>
    </location>
</feature>
<organism evidence="2">
    <name type="scientific">Dichomitus squalens</name>
    <dbReference type="NCBI Taxonomy" id="114155"/>
    <lineage>
        <taxon>Eukaryota</taxon>
        <taxon>Fungi</taxon>
        <taxon>Dikarya</taxon>
        <taxon>Basidiomycota</taxon>
        <taxon>Agaricomycotina</taxon>
        <taxon>Agaricomycetes</taxon>
        <taxon>Polyporales</taxon>
        <taxon>Polyporaceae</taxon>
        <taxon>Dichomitus</taxon>
    </lineage>
</organism>
<name>A0A4Q9MX78_9APHY</name>
<evidence type="ECO:0000256" key="1">
    <source>
        <dbReference type="SAM" id="MobiDB-lite"/>
    </source>
</evidence>
<reference evidence="2" key="1">
    <citation type="submission" date="2019-01" db="EMBL/GenBank/DDBJ databases">
        <title>Draft genome sequences of three monokaryotic isolates of the white-rot basidiomycete fungus Dichomitus squalens.</title>
        <authorList>
            <consortium name="DOE Joint Genome Institute"/>
            <person name="Lopez S.C."/>
            <person name="Andreopoulos B."/>
            <person name="Pangilinan J."/>
            <person name="Lipzen A."/>
            <person name="Riley R."/>
            <person name="Ahrendt S."/>
            <person name="Ng V."/>
            <person name="Barry K."/>
            <person name="Daum C."/>
            <person name="Grigoriev I.V."/>
            <person name="Hilden K.S."/>
            <person name="Makela M.R."/>
            <person name="de Vries R.P."/>
        </authorList>
    </citation>
    <scope>NUCLEOTIDE SEQUENCE [LARGE SCALE GENOMIC DNA]</scope>
    <source>
        <strain evidence="2">OM18370.1</strain>
    </source>
</reference>
<feature type="region of interest" description="Disordered" evidence="1">
    <location>
        <begin position="150"/>
        <end position="182"/>
    </location>
</feature>
<accession>A0A4Q9MX78</accession>
<dbReference type="EMBL" id="ML143401">
    <property type="protein sequence ID" value="TBU31161.1"/>
    <property type="molecule type" value="Genomic_DNA"/>
</dbReference>
<feature type="compositionally biased region" description="Basic and acidic residues" evidence="1">
    <location>
        <begin position="26"/>
        <end position="45"/>
    </location>
</feature>